<dbReference type="Gene3D" id="3.30.499.10">
    <property type="entry name" value="Aconitase, domain 3"/>
    <property type="match status" value="2"/>
</dbReference>
<dbReference type="Pfam" id="PF00694">
    <property type="entry name" value="Aconitase_C"/>
    <property type="match status" value="1"/>
</dbReference>
<dbReference type="NCBIfam" id="TIGR01342">
    <property type="entry name" value="acon_putative"/>
    <property type="match status" value="1"/>
</dbReference>
<organism evidence="7 8">
    <name type="scientific">bacterium (Candidatus Gribaldobacteria) CG_4_10_14_0_8_um_filter_33_9</name>
    <dbReference type="NCBI Taxonomy" id="2014266"/>
    <lineage>
        <taxon>Bacteria</taxon>
        <taxon>Candidatus Gribaldobacteria</taxon>
    </lineage>
</organism>
<evidence type="ECO:0000256" key="4">
    <source>
        <dbReference type="ARBA" id="ARBA00023014"/>
    </source>
</evidence>
<comment type="cofactor">
    <cofactor evidence="1">
        <name>[4Fe-4S] cluster</name>
        <dbReference type="ChEBI" id="CHEBI:49883"/>
    </cofactor>
</comment>
<dbReference type="SUPFAM" id="SSF53732">
    <property type="entry name" value="Aconitase iron-sulfur domain"/>
    <property type="match status" value="1"/>
</dbReference>
<dbReference type="InterPro" id="IPR036008">
    <property type="entry name" value="Aconitase_4Fe-4S_dom"/>
</dbReference>
<dbReference type="UniPathway" id="UPA00223">
    <property type="reaction ID" value="UER00718"/>
</dbReference>
<keyword evidence="2" id="KW-0479">Metal-binding</keyword>
<evidence type="ECO:0000313" key="8">
    <source>
        <dbReference type="Proteomes" id="UP000229371"/>
    </source>
</evidence>
<evidence type="ECO:0000256" key="2">
    <source>
        <dbReference type="ARBA" id="ARBA00022723"/>
    </source>
</evidence>
<dbReference type="PRINTS" id="PR00415">
    <property type="entry name" value="ACONITASE"/>
</dbReference>
<evidence type="ECO:0000259" key="5">
    <source>
        <dbReference type="Pfam" id="PF00330"/>
    </source>
</evidence>
<dbReference type="GO" id="GO:0006099">
    <property type="term" value="P:tricarboxylic acid cycle"/>
    <property type="evidence" value="ECO:0007669"/>
    <property type="project" value="UniProtKB-UniPathway"/>
</dbReference>
<dbReference type="PANTHER" id="PTHR43160:SF3">
    <property type="entry name" value="ACONITATE HYDRATASE, MITOCHONDRIAL"/>
    <property type="match status" value="1"/>
</dbReference>
<dbReference type="GO" id="GO:0051539">
    <property type="term" value="F:4 iron, 4 sulfur cluster binding"/>
    <property type="evidence" value="ECO:0007669"/>
    <property type="project" value="TreeGrafter"/>
</dbReference>
<sequence>MNVSEKIISSHLKEGKMVKNSEIGIKIDQTLTQDATGTMAYLFLEAMGIKRIKTMSVSYIDHNTLQLDFMNPDDHIFLQTAAAKFGAILSKAGNGICHQVHLESFGAPGATLLGSDSHTPTIGGLGALGIGAGGLDCALAMAGKPYYLKMPEIVGIELKGNFQKWVSAKDVILEILRALTVNGGVEKMFEYFGEAIVNLSVPERATITNMGAELGATSSIFPSDISCHCFLSSMGRGKVYKEIKADTNSGYDAVYQINLDELEPLIALPHSPDNVKKVKQVQGQKIDQVVIGSCTNSSYRDMLTVAKVLKNRKTHPDVELIILPGSRKTLQALERAGAIRDMIEAGARIFEPTCGPCIGMGGAPCSKGVSLRTTNRNFKARSGTKDAEIFLASPETAVVSAIAGKITDPREFDDVPKISKLTRFHFSFNSLIINPLKNKQGIKIIKGPNIAALPRKGSLPSYLSGKVLIKVGDNITTDDIMPAGKYLPLRSNVPKYAEHVFESIDALFSQRALKEKGGFILGGRNYGQGSSREHAALCPMYLGVKAVLAISFARIHKANLINFGIIPIEISEQDYKKLKQEDFLEIPAIKKTLEKEQKEIIIKTDKTKITGNFELNKRDIKILLAGGSLNLI</sequence>
<evidence type="ECO:0000313" key="7">
    <source>
        <dbReference type="EMBL" id="PIZ01011.1"/>
    </source>
</evidence>
<dbReference type="InterPro" id="IPR018136">
    <property type="entry name" value="Aconitase_4Fe-4S_BS"/>
</dbReference>
<evidence type="ECO:0000259" key="6">
    <source>
        <dbReference type="Pfam" id="PF00694"/>
    </source>
</evidence>
<dbReference type="Gene3D" id="3.20.19.10">
    <property type="entry name" value="Aconitase, domain 4"/>
    <property type="match status" value="1"/>
</dbReference>
<dbReference type="EMBL" id="PFMI01000026">
    <property type="protein sequence ID" value="PIZ01011.1"/>
    <property type="molecule type" value="Genomic_DNA"/>
</dbReference>
<keyword evidence="7" id="KW-0456">Lyase</keyword>
<dbReference type="InterPro" id="IPR006250">
    <property type="entry name" value="Aconitase_put"/>
</dbReference>
<dbReference type="InterPro" id="IPR000573">
    <property type="entry name" value="AconitaseA/IPMdHydase_ssu_swvl"/>
</dbReference>
<proteinExistence type="predicted"/>
<gene>
    <name evidence="7" type="ORF">COY61_00930</name>
</gene>
<dbReference type="GO" id="GO:0046872">
    <property type="term" value="F:metal ion binding"/>
    <property type="evidence" value="ECO:0007669"/>
    <property type="project" value="UniProtKB-KW"/>
</dbReference>
<dbReference type="InterPro" id="IPR050926">
    <property type="entry name" value="Aconitase/IPM_isomerase"/>
</dbReference>
<dbReference type="GO" id="GO:0005829">
    <property type="term" value="C:cytosol"/>
    <property type="evidence" value="ECO:0007669"/>
    <property type="project" value="TreeGrafter"/>
</dbReference>
<keyword evidence="3" id="KW-0408">Iron</keyword>
<reference evidence="8" key="1">
    <citation type="submission" date="2017-09" db="EMBL/GenBank/DDBJ databases">
        <title>Depth-based differentiation of microbial function through sediment-hosted aquifers and enrichment of novel symbionts in the deep terrestrial subsurface.</title>
        <authorList>
            <person name="Probst A.J."/>
            <person name="Ladd B."/>
            <person name="Jarett J.K."/>
            <person name="Geller-Mcgrath D.E."/>
            <person name="Sieber C.M.K."/>
            <person name="Emerson J.B."/>
            <person name="Anantharaman K."/>
            <person name="Thomas B.C."/>
            <person name="Malmstrom R."/>
            <person name="Stieglmeier M."/>
            <person name="Klingl A."/>
            <person name="Woyke T."/>
            <person name="Ryan C.M."/>
            <person name="Banfield J.F."/>
        </authorList>
    </citation>
    <scope>NUCLEOTIDE SEQUENCE [LARGE SCALE GENOMIC DNA]</scope>
</reference>
<comment type="caution">
    <text evidence="7">The sequence shown here is derived from an EMBL/GenBank/DDBJ whole genome shotgun (WGS) entry which is preliminary data.</text>
</comment>
<dbReference type="EC" id="4.2.1.3" evidence="7"/>
<feature type="domain" description="Aconitase/3-isopropylmalate dehydratase large subunit alpha/beta/alpha" evidence="5">
    <location>
        <begin position="5"/>
        <end position="280"/>
    </location>
</feature>
<dbReference type="PANTHER" id="PTHR43160">
    <property type="entry name" value="ACONITATE HYDRATASE B"/>
    <property type="match status" value="1"/>
</dbReference>
<dbReference type="PROSITE" id="PS00450">
    <property type="entry name" value="ACONITASE_1"/>
    <property type="match status" value="1"/>
</dbReference>
<dbReference type="PROSITE" id="PS01244">
    <property type="entry name" value="ACONITASE_2"/>
    <property type="match status" value="1"/>
</dbReference>
<dbReference type="Pfam" id="PF00330">
    <property type="entry name" value="Aconitase"/>
    <property type="match status" value="1"/>
</dbReference>
<accession>A0A2M7RP99</accession>
<name>A0A2M7RP99_9BACT</name>
<feature type="domain" description="Aconitase A/isopropylmalate dehydratase small subunit swivel" evidence="6">
    <location>
        <begin position="519"/>
        <end position="572"/>
    </location>
</feature>
<evidence type="ECO:0000256" key="1">
    <source>
        <dbReference type="ARBA" id="ARBA00001966"/>
    </source>
</evidence>
<dbReference type="Proteomes" id="UP000229371">
    <property type="component" value="Unassembled WGS sequence"/>
</dbReference>
<dbReference type="InterPro" id="IPR015931">
    <property type="entry name" value="Acnase/IPM_dHydase_lsu_aba_1/3"/>
</dbReference>
<dbReference type="NCBIfam" id="NF005558">
    <property type="entry name" value="PRK07229.1"/>
    <property type="match status" value="1"/>
</dbReference>
<dbReference type="InterPro" id="IPR001030">
    <property type="entry name" value="Acoase/IPM_deHydtase_lsu_aba"/>
</dbReference>
<keyword evidence="4" id="KW-0411">Iron-sulfur</keyword>
<protein>
    <submittedName>
        <fullName evidence="7">Aconitate hydratase</fullName>
        <ecNumber evidence="7">4.2.1.3</ecNumber>
    </submittedName>
</protein>
<evidence type="ECO:0000256" key="3">
    <source>
        <dbReference type="ARBA" id="ARBA00023004"/>
    </source>
</evidence>
<dbReference type="AlphaFoldDB" id="A0A2M7RP99"/>
<dbReference type="SUPFAM" id="SSF52016">
    <property type="entry name" value="LeuD/IlvD-like"/>
    <property type="match status" value="1"/>
</dbReference>
<dbReference type="GO" id="GO:0003994">
    <property type="term" value="F:aconitate hydratase activity"/>
    <property type="evidence" value="ECO:0007669"/>
    <property type="project" value="UniProtKB-EC"/>
</dbReference>
<dbReference type="InterPro" id="IPR015928">
    <property type="entry name" value="Aconitase/3IPM_dehydase_swvl"/>
</dbReference>